<dbReference type="EMBL" id="FQWF01000002">
    <property type="protein sequence ID" value="SHG04769.1"/>
    <property type="molecule type" value="Genomic_DNA"/>
</dbReference>
<keyword evidence="1" id="KW-0732">Signal</keyword>
<dbReference type="OrthoDB" id="705638at2"/>
<dbReference type="InterPro" id="IPR025348">
    <property type="entry name" value="DUF4252"/>
</dbReference>
<dbReference type="RefSeq" id="WP_084118273.1">
    <property type="nucleotide sequence ID" value="NZ_FQWF01000002.1"/>
</dbReference>
<proteinExistence type="predicted"/>
<dbReference type="STRING" id="229205.SAMN05444372_10258"/>
<name>A0A1M5GM05_9FLAO</name>
<dbReference type="AlphaFoldDB" id="A0A1M5GM05"/>
<dbReference type="Proteomes" id="UP000184020">
    <property type="component" value="Unassembled WGS sequence"/>
</dbReference>
<dbReference type="Pfam" id="PF14060">
    <property type="entry name" value="DUF4252"/>
    <property type="match status" value="1"/>
</dbReference>
<keyword evidence="3" id="KW-1185">Reference proteome</keyword>
<evidence type="ECO:0008006" key="4">
    <source>
        <dbReference type="Google" id="ProtNLM"/>
    </source>
</evidence>
<feature type="signal peptide" evidence="1">
    <location>
        <begin position="1"/>
        <end position="44"/>
    </location>
</feature>
<evidence type="ECO:0000256" key="1">
    <source>
        <dbReference type="SAM" id="SignalP"/>
    </source>
</evidence>
<reference evidence="3" key="1">
    <citation type="submission" date="2016-11" db="EMBL/GenBank/DDBJ databases">
        <authorList>
            <person name="Varghese N."/>
            <person name="Submissions S."/>
        </authorList>
    </citation>
    <scope>NUCLEOTIDE SEQUENCE [LARGE SCALE GENOMIC DNA]</scope>
    <source>
        <strain evidence="3">DSM 17659</strain>
    </source>
</reference>
<feature type="chain" id="PRO_5012793346" description="DUF4252 domain-containing protein" evidence="1">
    <location>
        <begin position="45"/>
        <end position="200"/>
    </location>
</feature>
<gene>
    <name evidence="2" type="ORF">SAMN05444372_10258</name>
</gene>
<sequence length="200" mass="22324">MKAINLNASVFTKRKQNQNDSRFNGAKNFFITLILVICASPAFAQAAFDKFDGQDDVTSIIVNKKMFDLMSKVKVDATDKQTQQYLALIKKLDNLKVFTTKSTRVESEMKLAADKYIKSAGLEELMRVNENGRNIKILVKSGAADSQIRELLMFIEGAKDDDTILMSLTGNFDLNEISVLTDKMRIPGGDDLKKATKGKK</sequence>
<evidence type="ECO:0000313" key="2">
    <source>
        <dbReference type="EMBL" id="SHG04769.1"/>
    </source>
</evidence>
<evidence type="ECO:0000313" key="3">
    <source>
        <dbReference type="Proteomes" id="UP000184020"/>
    </source>
</evidence>
<accession>A0A1M5GM05</accession>
<protein>
    <recommendedName>
        <fullName evidence="4">DUF4252 domain-containing protein</fullName>
    </recommendedName>
</protein>
<organism evidence="2 3">
    <name type="scientific">Flavobacterium micromati</name>
    <dbReference type="NCBI Taxonomy" id="229205"/>
    <lineage>
        <taxon>Bacteria</taxon>
        <taxon>Pseudomonadati</taxon>
        <taxon>Bacteroidota</taxon>
        <taxon>Flavobacteriia</taxon>
        <taxon>Flavobacteriales</taxon>
        <taxon>Flavobacteriaceae</taxon>
        <taxon>Flavobacterium</taxon>
    </lineage>
</organism>